<reference evidence="3" key="1">
    <citation type="submission" date="2020-05" db="EMBL/GenBank/DDBJ databases">
        <authorList>
            <person name="Chiriac C."/>
            <person name="Salcher M."/>
            <person name="Ghai R."/>
            <person name="Kavagutti S V."/>
        </authorList>
    </citation>
    <scope>NUCLEOTIDE SEQUENCE</scope>
</reference>
<protein>
    <submittedName>
        <fullName evidence="3">Uncharacterized protein</fullName>
    </submittedName>
</protein>
<accession>A0A6J5RSE3</accession>
<dbReference type="EMBL" id="LR797283">
    <property type="protein sequence ID" value="CAB4198952.1"/>
    <property type="molecule type" value="Genomic_DNA"/>
</dbReference>
<evidence type="ECO:0000313" key="2">
    <source>
        <dbReference type="EMBL" id="CAB4169895.1"/>
    </source>
</evidence>
<name>A0A6J5RSE3_9CAUD</name>
<dbReference type="EMBL" id="LR796853">
    <property type="protein sequence ID" value="CAB4169895.1"/>
    <property type="molecule type" value="Genomic_DNA"/>
</dbReference>
<organism evidence="3">
    <name type="scientific">uncultured Caudovirales phage</name>
    <dbReference type="NCBI Taxonomy" id="2100421"/>
    <lineage>
        <taxon>Viruses</taxon>
        <taxon>Duplodnaviria</taxon>
        <taxon>Heunggongvirae</taxon>
        <taxon>Uroviricota</taxon>
        <taxon>Caudoviricetes</taxon>
        <taxon>Peduoviridae</taxon>
        <taxon>Maltschvirus</taxon>
        <taxon>Maltschvirus maltsch</taxon>
    </lineage>
</organism>
<proteinExistence type="predicted"/>
<dbReference type="EMBL" id="LR796314">
    <property type="protein sequence ID" value="CAB4136269.1"/>
    <property type="molecule type" value="Genomic_DNA"/>
</dbReference>
<sequence length="139" mass="15788">MNSLIINLEKALSDEELNFDKIEESISALCEVTGHGCVTEHQFTPGLYMRKFSMPAGTILTSKIHDTEHPYVIMSGVVSVWTKEDGTRQFIGPYHGITYPGTRRILFAHTDCVWMTFHATEDTDPDVIESKIIRKKELK</sequence>
<evidence type="ECO:0000313" key="1">
    <source>
        <dbReference type="EMBL" id="CAB4136269.1"/>
    </source>
</evidence>
<evidence type="ECO:0000313" key="3">
    <source>
        <dbReference type="EMBL" id="CAB4198952.1"/>
    </source>
</evidence>
<gene>
    <name evidence="3" type="ORF">UFOVP1334_3</name>
    <name evidence="1" type="ORF">UFOVP296_40</name>
    <name evidence="2" type="ORF">UFOVP912_15</name>
</gene>